<reference evidence="7" key="1">
    <citation type="submission" date="2020-07" db="EMBL/GenBank/DDBJ databases">
        <title>Ethylene signaling mediates host invasion by parasitic plants.</title>
        <authorList>
            <person name="Yoshida S."/>
        </authorList>
    </citation>
    <scope>NUCLEOTIDE SEQUENCE</scope>
    <source>
        <strain evidence="7">Okayama</strain>
    </source>
</reference>
<comment type="function">
    <text evidence="4">Plant non-specific lipid-transfer proteins transfer phospholipids as well as galactolipids across membranes. May play a role in wax or cutin deposition in the cell walls of expanding epidermal cells and certain secretory tissues.</text>
</comment>
<evidence type="ECO:0000256" key="5">
    <source>
        <dbReference type="SAM" id="SignalP"/>
    </source>
</evidence>
<dbReference type="CDD" id="cd01960">
    <property type="entry name" value="nsLTP1"/>
    <property type="match status" value="1"/>
</dbReference>
<keyword evidence="8" id="KW-1185">Reference proteome</keyword>
<dbReference type="InterPro" id="IPR000528">
    <property type="entry name" value="Plant_nsLTP"/>
</dbReference>
<evidence type="ECO:0000313" key="8">
    <source>
        <dbReference type="Proteomes" id="UP000653305"/>
    </source>
</evidence>
<dbReference type="Proteomes" id="UP000653305">
    <property type="component" value="Unassembled WGS sequence"/>
</dbReference>
<evidence type="ECO:0000256" key="4">
    <source>
        <dbReference type="RuleBase" id="RU000628"/>
    </source>
</evidence>
<keyword evidence="5" id="KW-0732">Signal</keyword>
<evidence type="ECO:0000313" key="7">
    <source>
        <dbReference type="EMBL" id="GFP93228.1"/>
    </source>
</evidence>
<comment type="similarity">
    <text evidence="1 4">Belongs to the plant LTP family.</text>
</comment>
<dbReference type="InterPro" id="IPR016140">
    <property type="entry name" value="Bifunc_inhib/LTP/seed_store"/>
</dbReference>
<feature type="chain" id="PRO_5032351759" description="Non-specific lipid-transfer protein" evidence="5">
    <location>
        <begin position="18"/>
        <end position="105"/>
    </location>
</feature>
<dbReference type="OrthoDB" id="1917968at2759"/>
<organism evidence="7 8">
    <name type="scientific">Phtheirospermum japonicum</name>
    <dbReference type="NCBI Taxonomy" id="374723"/>
    <lineage>
        <taxon>Eukaryota</taxon>
        <taxon>Viridiplantae</taxon>
        <taxon>Streptophyta</taxon>
        <taxon>Embryophyta</taxon>
        <taxon>Tracheophyta</taxon>
        <taxon>Spermatophyta</taxon>
        <taxon>Magnoliopsida</taxon>
        <taxon>eudicotyledons</taxon>
        <taxon>Gunneridae</taxon>
        <taxon>Pentapetalae</taxon>
        <taxon>asterids</taxon>
        <taxon>lamiids</taxon>
        <taxon>Lamiales</taxon>
        <taxon>Orobanchaceae</taxon>
        <taxon>Orobanchaceae incertae sedis</taxon>
        <taxon>Phtheirospermum</taxon>
    </lineage>
</organism>
<dbReference type="EMBL" id="BMAC01000306">
    <property type="protein sequence ID" value="GFP93228.1"/>
    <property type="molecule type" value="Genomic_DNA"/>
</dbReference>
<dbReference type="SUPFAM" id="SSF47699">
    <property type="entry name" value="Bifunctional inhibitor/lipid-transfer protein/seed storage 2S albumin"/>
    <property type="match status" value="1"/>
</dbReference>
<comment type="caution">
    <text evidence="7">The sequence shown here is derived from an EMBL/GenBank/DDBJ whole genome shotgun (WGS) entry which is preliminary data.</text>
</comment>
<dbReference type="InterPro" id="IPR036312">
    <property type="entry name" value="Bifun_inhib/LTP/seed_sf"/>
</dbReference>
<evidence type="ECO:0000256" key="2">
    <source>
        <dbReference type="ARBA" id="ARBA00022448"/>
    </source>
</evidence>
<feature type="signal peptide" evidence="5">
    <location>
        <begin position="1"/>
        <end position="17"/>
    </location>
</feature>
<keyword evidence="3 4" id="KW-0446">Lipid-binding</keyword>
<dbReference type="Pfam" id="PF00234">
    <property type="entry name" value="Tryp_alpha_amyl"/>
    <property type="match status" value="1"/>
</dbReference>
<feature type="domain" description="Bifunctional inhibitor/plant lipid transfer protein/seed storage helical" evidence="6">
    <location>
        <begin position="21"/>
        <end position="104"/>
    </location>
</feature>
<name>A0A830C875_9LAMI</name>
<evidence type="ECO:0000256" key="3">
    <source>
        <dbReference type="ARBA" id="ARBA00023121"/>
    </source>
</evidence>
<dbReference type="PANTHER" id="PTHR33076">
    <property type="entry name" value="NON-SPECIFIC LIPID-TRANSFER PROTEIN 2-RELATED"/>
    <property type="match status" value="1"/>
</dbReference>
<proteinExistence type="inferred from homology"/>
<keyword evidence="2 4" id="KW-0813">Transport</keyword>
<dbReference type="PRINTS" id="PR00382">
    <property type="entry name" value="LIPIDTRNSFER"/>
</dbReference>
<evidence type="ECO:0000259" key="6">
    <source>
        <dbReference type="SMART" id="SM00499"/>
    </source>
</evidence>
<sequence length="105" mass="11378">MFIILSLVYCFAQLRNAEVTCVTVDMRAASCITFDTEKVSTPPATCCALLQELARGVKTLNDKKAICRCLKAGVKKFVGAQEGFLSQIPNACKIEVGFPVSINTD</sequence>
<dbReference type="SMART" id="SM00499">
    <property type="entry name" value="AAI"/>
    <property type="match status" value="1"/>
</dbReference>
<dbReference type="AlphaFoldDB" id="A0A830C875"/>
<dbReference type="Gene3D" id="1.10.110.10">
    <property type="entry name" value="Plant lipid-transfer and hydrophobic proteins"/>
    <property type="match status" value="1"/>
</dbReference>
<gene>
    <name evidence="7" type="ORF">PHJA_001467100</name>
</gene>
<dbReference type="GO" id="GO:0006869">
    <property type="term" value="P:lipid transport"/>
    <property type="evidence" value="ECO:0007669"/>
    <property type="project" value="InterPro"/>
</dbReference>
<evidence type="ECO:0000256" key="1">
    <source>
        <dbReference type="ARBA" id="ARBA00009748"/>
    </source>
</evidence>
<accession>A0A830C875</accession>
<dbReference type="GO" id="GO:0008289">
    <property type="term" value="F:lipid binding"/>
    <property type="evidence" value="ECO:0007669"/>
    <property type="project" value="UniProtKB-KW"/>
</dbReference>
<protein>
    <recommendedName>
        <fullName evidence="4">Non-specific lipid-transfer protein</fullName>
    </recommendedName>
</protein>